<comment type="function">
    <text evidence="9">Part of a heterotetrameric complex that catalyzes the two-step biosynthesis of anthranilate, an intermediate in the biosynthesis of L-tryptophan. In the first step, the glutamine-binding beta subunit (TrpG) of anthranilate synthase (AS) provides the glutamine amidotransferase activity which generates ammonia as a substrate that, along with chorismate, is used in the second step, catalyzed by the large alpha subunit of AS (TrpE) to produce anthranilate. In the absence of TrpG, TrpE can synthesize anthranilate directly from chorismate and high concentrations of ammonia.</text>
</comment>
<proteinExistence type="predicted"/>
<evidence type="ECO:0000256" key="3">
    <source>
        <dbReference type="ARBA" id="ARBA00013139"/>
    </source>
</evidence>
<dbReference type="EMBL" id="QXWK01000003">
    <property type="protein sequence ID" value="NBH60531.1"/>
    <property type="molecule type" value="Genomic_DNA"/>
</dbReference>
<keyword evidence="6" id="KW-0479">Metal-binding</keyword>
<evidence type="ECO:0000256" key="1">
    <source>
        <dbReference type="ARBA" id="ARBA00001946"/>
    </source>
</evidence>
<dbReference type="PANTHER" id="PTHR11236">
    <property type="entry name" value="AMINOBENZOATE/ANTHRANILATE SYNTHASE"/>
    <property type="match status" value="1"/>
</dbReference>
<dbReference type="EC" id="2.6.1.85" evidence="3"/>
<keyword evidence="13" id="KW-0032">Aminotransferase</keyword>
<evidence type="ECO:0000256" key="9">
    <source>
        <dbReference type="ARBA" id="ARBA00025634"/>
    </source>
</evidence>
<keyword evidence="8" id="KW-0456">Lyase</keyword>
<dbReference type="PANTHER" id="PTHR11236:SF48">
    <property type="entry name" value="ISOCHORISMATE SYNTHASE MENF"/>
    <property type="match status" value="1"/>
</dbReference>
<evidence type="ECO:0000256" key="4">
    <source>
        <dbReference type="ARBA" id="ARBA00020653"/>
    </source>
</evidence>
<dbReference type="GO" id="GO:0004049">
    <property type="term" value="F:anthranilate synthase activity"/>
    <property type="evidence" value="ECO:0007669"/>
    <property type="project" value="UniProtKB-EC"/>
</dbReference>
<feature type="domain" description="Chorismate-utilising enzyme C-terminal" evidence="11">
    <location>
        <begin position="206"/>
        <end position="459"/>
    </location>
</feature>
<dbReference type="InterPro" id="IPR015890">
    <property type="entry name" value="Chorismate_C"/>
</dbReference>
<evidence type="ECO:0000259" key="11">
    <source>
        <dbReference type="Pfam" id="PF00425"/>
    </source>
</evidence>
<dbReference type="SUPFAM" id="SSF56322">
    <property type="entry name" value="ADC synthase"/>
    <property type="match status" value="1"/>
</dbReference>
<dbReference type="InterPro" id="IPR019999">
    <property type="entry name" value="Anth_synth_I-like"/>
</dbReference>
<comment type="caution">
    <text evidence="13">The sequence shown here is derived from an EMBL/GenBank/DDBJ whole genome shotgun (WGS) entry which is preliminary data.</text>
</comment>
<evidence type="ECO:0000259" key="12">
    <source>
        <dbReference type="Pfam" id="PF04715"/>
    </source>
</evidence>
<reference evidence="13 14" key="1">
    <citation type="submission" date="2018-08" db="EMBL/GenBank/DDBJ databases">
        <title>Murine metabolic-syndrome-specific gut microbial biobank.</title>
        <authorList>
            <person name="Liu C."/>
        </authorList>
    </citation>
    <scope>NUCLEOTIDE SEQUENCE [LARGE SCALE GENOMIC DNA]</scope>
    <source>
        <strain evidence="13 14">28</strain>
    </source>
</reference>
<dbReference type="Gene3D" id="3.60.120.10">
    <property type="entry name" value="Anthranilate synthase"/>
    <property type="match status" value="1"/>
</dbReference>
<feature type="domain" description="Anthranilate synthase component I N-terminal" evidence="12">
    <location>
        <begin position="16"/>
        <end position="141"/>
    </location>
</feature>
<keyword evidence="14" id="KW-1185">Reference proteome</keyword>
<comment type="catalytic activity">
    <reaction evidence="10">
        <text>chorismate + L-glutamine = anthranilate + pyruvate + L-glutamate + H(+)</text>
        <dbReference type="Rhea" id="RHEA:21732"/>
        <dbReference type="ChEBI" id="CHEBI:15361"/>
        <dbReference type="ChEBI" id="CHEBI:15378"/>
        <dbReference type="ChEBI" id="CHEBI:16567"/>
        <dbReference type="ChEBI" id="CHEBI:29748"/>
        <dbReference type="ChEBI" id="CHEBI:29985"/>
        <dbReference type="ChEBI" id="CHEBI:58359"/>
        <dbReference type="EC" id="4.1.3.27"/>
    </reaction>
</comment>
<keyword evidence="7" id="KW-0460">Magnesium</keyword>
<dbReference type="InterPro" id="IPR005802">
    <property type="entry name" value="ADC_synth_comp_1"/>
</dbReference>
<sequence length="498" mass="55834">MQLIHELEQYPDMERIFSLVQDWEDSVFLDSSLENDLGRYSIIGLHPYLKLVKAEKFTVNGEVLEESFEDYVKMYLRKHREENRTGLPLASGAVGYFSYEYGREKEGVRTRHRAEAKIPDSILIFYDSFVIEDKRQKKLFLISNGHGRDCDEELEELLGLVRQAAGQAADEVFAMKSFSKNAPGMLVADSSAGQGEPGEICANFTKEAYLTAVQRMIEYIIEGDIYIANMTQQLRITSPVPPYEMFRKLRRNNPSPFGGYFNYGSFQVVCASPERFLQVRGGRVETRPIKGTRKRGSTPKEDAFLRRELEQSKKDKSELLMIVDLERNDLNRVCVPGSVRVTELFAVEEYATVFHLISNIVGELGPEMTVMDLLEAAFPGGSITGAPKLRAMEIIDELEHSGRNLYTGSMGYLSLDGDCDFNIVIRTALCQDGIYYLGVGGGITCESEPEFEYEETLQKARALLEALNVGEQEIAADVPGVEVAKLGAGADFNGTNTK</sequence>
<dbReference type="GO" id="GO:0046820">
    <property type="term" value="F:4-amino-4-deoxychorismate synthase activity"/>
    <property type="evidence" value="ECO:0007669"/>
    <property type="project" value="UniProtKB-EC"/>
</dbReference>
<evidence type="ECO:0000256" key="7">
    <source>
        <dbReference type="ARBA" id="ARBA00022842"/>
    </source>
</evidence>
<dbReference type="PRINTS" id="PR00095">
    <property type="entry name" value="ANTSNTHASEI"/>
</dbReference>
<evidence type="ECO:0000256" key="2">
    <source>
        <dbReference type="ARBA" id="ARBA00011575"/>
    </source>
</evidence>
<dbReference type="Pfam" id="PF00425">
    <property type="entry name" value="Chorismate_bind"/>
    <property type="match status" value="1"/>
</dbReference>
<dbReference type="Pfam" id="PF04715">
    <property type="entry name" value="Anth_synt_I_N"/>
    <property type="match status" value="1"/>
</dbReference>
<accession>A0A845QHE5</accession>
<dbReference type="InterPro" id="IPR006805">
    <property type="entry name" value="Anth_synth_I_N"/>
</dbReference>
<dbReference type="GO" id="GO:0000162">
    <property type="term" value="P:L-tryptophan biosynthetic process"/>
    <property type="evidence" value="ECO:0007669"/>
    <property type="project" value="TreeGrafter"/>
</dbReference>
<evidence type="ECO:0000256" key="8">
    <source>
        <dbReference type="ARBA" id="ARBA00023239"/>
    </source>
</evidence>
<evidence type="ECO:0000256" key="6">
    <source>
        <dbReference type="ARBA" id="ARBA00022723"/>
    </source>
</evidence>
<comment type="cofactor">
    <cofactor evidence="1">
        <name>Mg(2+)</name>
        <dbReference type="ChEBI" id="CHEBI:18420"/>
    </cofactor>
</comment>
<dbReference type="GO" id="GO:0046872">
    <property type="term" value="F:metal ion binding"/>
    <property type="evidence" value="ECO:0007669"/>
    <property type="project" value="UniProtKB-KW"/>
</dbReference>
<dbReference type="NCBIfam" id="TIGR00553">
    <property type="entry name" value="pabB"/>
    <property type="match status" value="1"/>
</dbReference>
<dbReference type="AlphaFoldDB" id="A0A845QHE5"/>
<evidence type="ECO:0000256" key="10">
    <source>
        <dbReference type="ARBA" id="ARBA00047683"/>
    </source>
</evidence>
<comment type="subunit">
    <text evidence="2">Heterotetramer consisting of two non-identical subunits: a beta subunit (TrpG) and a large alpha subunit (TrpE).</text>
</comment>
<name>A0A845QHE5_9FIRM</name>
<dbReference type="Proteomes" id="UP000446866">
    <property type="component" value="Unassembled WGS sequence"/>
</dbReference>
<keyword evidence="5 13" id="KW-0808">Transferase</keyword>
<protein>
    <recommendedName>
        <fullName evidence="4">Anthranilate synthase component 1</fullName>
        <ecNumber evidence="3">2.6.1.85</ecNumber>
    </recommendedName>
</protein>
<evidence type="ECO:0000313" key="13">
    <source>
        <dbReference type="EMBL" id="NBH60531.1"/>
    </source>
</evidence>
<evidence type="ECO:0000313" key="14">
    <source>
        <dbReference type="Proteomes" id="UP000446866"/>
    </source>
</evidence>
<organism evidence="13 14">
    <name type="scientific">Anaerotruncus colihominis</name>
    <dbReference type="NCBI Taxonomy" id="169435"/>
    <lineage>
        <taxon>Bacteria</taxon>
        <taxon>Bacillati</taxon>
        <taxon>Bacillota</taxon>
        <taxon>Clostridia</taxon>
        <taxon>Eubacteriales</taxon>
        <taxon>Oscillospiraceae</taxon>
        <taxon>Anaerotruncus</taxon>
    </lineage>
</organism>
<gene>
    <name evidence="13" type="primary">pabB</name>
    <name evidence="13" type="ORF">D0435_02430</name>
</gene>
<evidence type="ECO:0000256" key="5">
    <source>
        <dbReference type="ARBA" id="ARBA00022679"/>
    </source>
</evidence>
<dbReference type="GO" id="GO:0009396">
    <property type="term" value="P:folic acid-containing compound biosynthetic process"/>
    <property type="evidence" value="ECO:0007669"/>
    <property type="project" value="InterPro"/>
</dbReference>
<dbReference type="InterPro" id="IPR005801">
    <property type="entry name" value="ADC_synthase"/>
</dbReference>